<dbReference type="PANTHER" id="PTHR11902">
    <property type="entry name" value="ENOLASE"/>
    <property type="match status" value="1"/>
</dbReference>
<dbReference type="EMBL" id="JACHVU010000004">
    <property type="protein sequence ID" value="MBB2991044.1"/>
    <property type="molecule type" value="Genomic_DNA"/>
</dbReference>
<comment type="similarity">
    <text evidence="2 11">Belongs to the enolase family.</text>
</comment>
<dbReference type="Pfam" id="PF03952">
    <property type="entry name" value="Enolase_N"/>
    <property type="match status" value="1"/>
</dbReference>
<dbReference type="SUPFAM" id="SSF54826">
    <property type="entry name" value="Enolase N-terminal domain-like"/>
    <property type="match status" value="1"/>
</dbReference>
<dbReference type="FunFam" id="3.20.20.120:FF:000001">
    <property type="entry name" value="Enolase"/>
    <property type="match status" value="1"/>
</dbReference>
<evidence type="ECO:0000256" key="10">
    <source>
        <dbReference type="ARBA" id="ARBA00023239"/>
    </source>
</evidence>
<evidence type="ECO:0000256" key="6">
    <source>
        <dbReference type="ARBA" id="ARBA00022525"/>
    </source>
</evidence>
<dbReference type="InterPro" id="IPR036849">
    <property type="entry name" value="Enolase-like_C_sf"/>
</dbReference>
<dbReference type="InterPro" id="IPR029017">
    <property type="entry name" value="Enolase-like_N"/>
</dbReference>
<feature type="binding site" evidence="13">
    <location>
        <begin position="362"/>
        <end position="365"/>
    </location>
    <ligand>
        <name>substrate</name>
    </ligand>
</feature>
<evidence type="ECO:0000256" key="3">
    <source>
        <dbReference type="ARBA" id="ARBA00012058"/>
    </source>
</evidence>
<dbReference type="InterPro" id="IPR000941">
    <property type="entry name" value="Enolase"/>
</dbReference>
<dbReference type="PRINTS" id="PR00148">
    <property type="entry name" value="ENOLASE"/>
</dbReference>
<comment type="cofactor">
    <cofactor evidence="14">
        <name>Mg(2+)</name>
        <dbReference type="ChEBI" id="CHEBI:18420"/>
    </cofactor>
    <text evidence="14">Mg(2+) is required for catalysis and for stabilizing the dimer.</text>
</comment>
<comment type="catalytic activity">
    <reaction evidence="11">
        <text>(2R)-2-phosphoglycerate = phosphoenolpyruvate + H2O</text>
        <dbReference type="Rhea" id="RHEA:10164"/>
        <dbReference type="ChEBI" id="CHEBI:15377"/>
        <dbReference type="ChEBI" id="CHEBI:58289"/>
        <dbReference type="ChEBI" id="CHEBI:58702"/>
        <dbReference type="EC" id="4.2.1.11"/>
    </reaction>
</comment>
<dbReference type="CDD" id="cd03313">
    <property type="entry name" value="enolase"/>
    <property type="match status" value="1"/>
</dbReference>
<comment type="function">
    <text evidence="11">Catalyzes the reversible conversion of 2-phosphoglycerate (2-PG) into phosphoenolpyruvate (PEP). It is essential for the degradation of carbohydrates via glycolysis.</text>
</comment>
<evidence type="ECO:0000313" key="18">
    <source>
        <dbReference type="Proteomes" id="UP000550501"/>
    </source>
</evidence>
<dbReference type="SUPFAM" id="SSF51604">
    <property type="entry name" value="Enolase C-terminal domain-like"/>
    <property type="match status" value="1"/>
</dbReference>
<feature type="binding site" evidence="11">
    <location>
        <position position="335"/>
    </location>
    <ligand>
        <name>(2R)-2-phosphoglycerate</name>
        <dbReference type="ChEBI" id="CHEBI:58289"/>
    </ligand>
</feature>
<dbReference type="InterPro" id="IPR020809">
    <property type="entry name" value="Enolase_CS"/>
</dbReference>
<feature type="binding site" evidence="13">
    <location>
        <position position="386"/>
    </location>
    <ligand>
        <name>substrate</name>
    </ligand>
</feature>
<feature type="binding site" evidence="11">
    <location>
        <position position="365"/>
    </location>
    <ligand>
        <name>(2R)-2-phosphoglycerate</name>
        <dbReference type="ChEBI" id="CHEBI:58289"/>
    </ligand>
</feature>
<evidence type="ECO:0000259" key="15">
    <source>
        <dbReference type="SMART" id="SM01192"/>
    </source>
</evidence>
<dbReference type="PIRSF" id="PIRSF001400">
    <property type="entry name" value="Enolase"/>
    <property type="match status" value="1"/>
</dbReference>
<dbReference type="Pfam" id="PF00113">
    <property type="entry name" value="Enolase_C"/>
    <property type="match status" value="1"/>
</dbReference>
<dbReference type="SMART" id="SM01193">
    <property type="entry name" value="Enolase_N"/>
    <property type="match status" value="1"/>
</dbReference>
<keyword evidence="7 11" id="KW-0479">Metal-binding</keyword>
<evidence type="ECO:0000256" key="11">
    <source>
        <dbReference type="HAMAP-Rule" id="MF_00318"/>
    </source>
</evidence>
<dbReference type="GO" id="GO:0006096">
    <property type="term" value="P:glycolytic process"/>
    <property type="evidence" value="ECO:0007669"/>
    <property type="project" value="UniProtKB-UniRule"/>
</dbReference>
<evidence type="ECO:0000256" key="2">
    <source>
        <dbReference type="ARBA" id="ARBA00009604"/>
    </source>
</evidence>
<dbReference type="SFLD" id="SFLDF00002">
    <property type="entry name" value="enolase"/>
    <property type="match status" value="1"/>
</dbReference>
<dbReference type="RefSeq" id="WP_183468275.1">
    <property type="nucleotide sequence ID" value="NZ_JACHVU010000004.1"/>
</dbReference>
<dbReference type="Proteomes" id="UP000550501">
    <property type="component" value="Unassembled WGS sequence"/>
</dbReference>
<feature type="binding site" evidence="11 14">
    <location>
        <position position="310"/>
    </location>
    <ligand>
        <name>Mg(2+)</name>
        <dbReference type="ChEBI" id="CHEBI:18420"/>
    </ligand>
</feature>
<comment type="subcellular location">
    <subcellularLocation>
        <location evidence="11">Cytoplasm</location>
    </subcellularLocation>
    <subcellularLocation>
        <location evidence="11">Secreted</location>
    </subcellularLocation>
    <subcellularLocation>
        <location evidence="11">Cell surface</location>
    </subcellularLocation>
    <text evidence="11">Fractions of enolase are present in both the cytoplasm and on the cell surface.</text>
</comment>
<dbReference type="NCBIfam" id="TIGR01060">
    <property type="entry name" value="eno"/>
    <property type="match status" value="1"/>
</dbReference>
<dbReference type="GO" id="GO:0000015">
    <property type="term" value="C:phosphopyruvate hydratase complex"/>
    <property type="evidence" value="ECO:0007669"/>
    <property type="project" value="InterPro"/>
</dbReference>
<dbReference type="PROSITE" id="PS00164">
    <property type="entry name" value="ENOLASE"/>
    <property type="match status" value="1"/>
</dbReference>
<feature type="active site" description="Proton donor" evidence="11 12">
    <location>
        <position position="204"/>
    </location>
</feature>
<dbReference type="Gene3D" id="3.20.20.120">
    <property type="entry name" value="Enolase-like C-terminal domain"/>
    <property type="match status" value="1"/>
</dbReference>
<evidence type="ECO:0000256" key="5">
    <source>
        <dbReference type="ARBA" id="ARBA00022490"/>
    </source>
</evidence>
<evidence type="ECO:0000256" key="7">
    <source>
        <dbReference type="ARBA" id="ARBA00022723"/>
    </source>
</evidence>
<dbReference type="GO" id="GO:0004634">
    <property type="term" value="F:phosphopyruvate hydratase activity"/>
    <property type="evidence" value="ECO:0007669"/>
    <property type="project" value="UniProtKB-UniRule"/>
</dbReference>
<feature type="binding site" evidence="11 14">
    <location>
        <position position="283"/>
    </location>
    <ligand>
        <name>Mg(2+)</name>
        <dbReference type="ChEBI" id="CHEBI:18420"/>
    </ligand>
</feature>
<feature type="domain" description="Enolase N-terminal" evidence="16">
    <location>
        <begin position="4"/>
        <end position="133"/>
    </location>
</feature>
<feature type="binding site" evidence="13">
    <location>
        <position position="283"/>
    </location>
    <ligand>
        <name>substrate</name>
    </ligand>
</feature>
<dbReference type="GO" id="GO:0000287">
    <property type="term" value="F:magnesium ion binding"/>
    <property type="evidence" value="ECO:0007669"/>
    <property type="project" value="UniProtKB-UniRule"/>
</dbReference>
<dbReference type="SMART" id="SM01192">
    <property type="entry name" value="Enolase_C"/>
    <property type="match status" value="1"/>
</dbReference>
<evidence type="ECO:0000256" key="9">
    <source>
        <dbReference type="ARBA" id="ARBA00023152"/>
    </source>
</evidence>
<feature type="binding site" evidence="13">
    <location>
        <position position="154"/>
    </location>
    <ligand>
        <name>substrate</name>
    </ligand>
</feature>
<evidence type="ECO:0000256" key="13">
    <source>
        <dbReference type="PIRSR" id="PIRSR001400-2"/>
    </source>
</evidence>
<feature type="binding site" evidence="11">
    <location>
        <position position="162"/>
    </location>
    <ligand>
        <name>(2R)-2-phosphoglycerate</name>
        <dbReference type="ChEBI" id="CHEBI:58289"/>
    </ligand>
</feature>
<dbReference type="FunFam" id="3.30.390.10:FF:000001">
    <property type="entry name" value="Enolase"/>
    <property type="match status" value="1"/>
</dbReference>
<name>A0A839Q880_MYCIR</name>
<keyword evidence="9 11" id="KW-0324">Glycolysis</keyword>
<dbReference type="Gene3D" id="3.30.390.10">
    <property type="entry name" value="Enolase-like, N-terminal domain"/>
    <property type="match status" value="1"/>
</dbReference>
<evidence type="ECO:0000256" key="1">
    <source>
        <dbReference type="ARBA" id="ARBA00005031"/>
    </source>
</evidence>
<dbReference type="InterPro" id="IPR020811">
    <property type="entry name" value="Enolase_N"/>
</dbReference>
<feature type="domain" description="Enolase C-terminal TIM barrel" evidence="15">
    <location>
        <begin position="138"/>
        <end position="423"/>
    </location>
</feature>
<dbReference type="AlphaFoldDB" id="A0A839Q880"/>
<feature type="binding site" evidence="13">
    <location>
        <position position="163"/>
    </location>
    <ligand>
        <name>substrate</name>
    </ligand>
</feature>
<dbReference type="SFLD" id="SFLDS00001">
    <property type="entry name" value="Enolase"/>
    <property type="match status" value="1"/>
</dbReference>
<dbReference type="GO" id="GO:0009986">
    <property type="term" value="C:cell surface"/>
    <property type="evidence" value="ECO:0007669"/>
    <property type="project" value="UniProtKB-SubCell"/>
</dbReference>
<dbReference type="UniPathway" id="UPA00109">
    <property type="reaction ID" value="UER00187"/>
</dbReference>
<keyword evidence="6 11" id="KW-0964">Secreted</keyword>
<evidence type="ECO:0000256" key="12">
    <source>
        <dbReference type="PIRSR" id="PIRSR001400-1"/>
    </source>
</evidence>
<feature type="binding site" evidence="11 14">
    <location>
        <position position="241"/>
    </location>
    <ligand>
        <name>Mg(2+)</name>
        <dbReference type="ChEBI" id="CHEBI:18420"/>
    </ligand>
</feature>
<proteinExistence type="inferred from homology"/>
<gene>
    <name evidence="11" type="primary">eno</name>
    <name evidence="17" type="ORF">FHR72_002517</name>
</gene>
<feature type="binding site" evidence="13">
    <location>
        <position position="310"/>
    </location>
    <ligand>
        <name>substrate</name>
    </ligand>
</feature>
<feature type="binding site" evidence="11">
    <location>
        <position position="364"/>
    </location>
    <ligand>
        <name>(2R)-2-phosphoglycerate</name>
        <dbReference type="ChEBI" id="CHEBI:58289"/>
    </ligand>
</feature>
<organism evidence="17 18">
    <name type="scientific">Mycolicibacterium iranicum</name>
    <name type="common">Mycobacterium iranicum</name>
    <dbReference type="NCBI Taxonomy" id="912594"/>
    <lineage>
        <taxon>Bacteria</taxon>
        <taxon>Bacillati</taxon>
        <taxon>Actinomycetota</taxon>
        <taxon>Actinomycetes</taxon>
        <taxon>Mycobacteriales</taxon>
        <taxon>Mycobacteriaceae</taxon>
        <taxon>Mycolicibacterium</taxon>
    </lineage>
</organism>
<feature type="active site" description="Proton acceptor" evidence="11 12">
    <location>
        <position position="335"/>
    </location>
</feature>
<dbReference type="SFLD" id="SFLDG00178">
    <property type="entry name" value="enolase"/>
    <property type="match status" value="1"/>
</dbReference>
<evidence type="ECO:0000256" key="14">
    <source>
        <dbReference type="PIRSR" id="PIRSR001400-3"/>
    </source>
</evidence>
<protein>
    <recommendedName>
        <fullName evidence="4 11">Enolase</fullName>
        <ecNumber evidence="3 11">4.2.1.11</ecNumber>
    </recommendedName>
    <alternativeName>
        <fullName evidence="11">2-phospho-D-glycerate hydro-lyase</fullName>
    </alternativeName>
    <alternativeName>
        <fullName evidence="11">2-phosphoglycerate dehydratase</fullName>
    </alternativeName>
</protein>
<feature type="binding site" evidence="11">
    <location>
        <position position="386"/>
    </location>
    <ligand>
        <name>(2R)-2-phosphoglycerate</name>
        <dbReference type="ChEBI" id="CHEBI:58289"/>
    </ligand>
</feature>
<evidence type="ECO:0000256" key="4">
    <source>
        <dbReference type="ARBA" id="ARBA00017068"/>
    </source>
</evidence>
<accession>A0A839Q880</accession>
<keyword evidence="18" id="KW-1185">Reference proteome</keyword>
<sequence>MPIIEQVGAREILDSRGNPTVEVEVGLLDGTVARAAVPSGASTGEHEAVELRDGGSRYLGKGVEKAVEAVLDEIAPAVIGLGADEQRLVDQALLDLDGTPDKSRLGANAILGVSLAVAKAAAQSAELPLFRYIGGPNAHILPVPMMNIINGGAHADTGVDVQEFMIAPIGAPSFKEALRWGAEVYHALKSVLKKQGLATGLGDEGGFAPDLPGTRAALDLIGTAIEAAGLKLGSEVALALDVAATEFHTDGTGYAFEKETRTAEQMSAFYEELIGAYPLVSIEDPLSEDDWDGWVSLTSAIGDRVQLVGDDLFVTNPERLEDGIEKGAGNALLVKVNQIGTLTETLDAVSLAHNAGYKTMMSHRSGETEDTTIADLAVAVGSGQIKTGAPARSERVAKYNQLLRIEEELGDAARYAGDLAFPRFSVADDSLGRGAK</sequence>
<dbReference type="HAMAP" id="MF_00318">
    <property type="entry name" value="Enolase"/>
    <property type="match status" value="1"/>
</dbReference>
<keyword evidence="10 11" id="KW-0456">Lyase</keyword>
<dbReference type="InterPro" id="IPR020810">
    <property type="entry name" value="Enolase_C"/>
</dbReference>
<evidence type="ECO:0000259" key="16">
    <source>
        <dbReference type="SMART" id="SM01193"/>
    </source>
</evidence>
<comment type="caution">
    <text evidence="17">The sequence shown here is derived from an EMBL/GenBank/DDBJ whole genome shotgun (WGS) entry which is preliminary data.</text>
</comment>
<dbReference type="GO" id="GO:0005576">
    <property type="term" value="C:extracellular region"/>
    <property type="evidence" value="ECO:0007669"/>
    <property type="project" value="UniProtKB-SubCell"/>
</dbReference>
<keyword evidence="8 11" id="KW-0460">Magnesium</keyword>
<evidence type="ECO:0000256" key="8">
    <source>
        <dbReference type="ARBA" id="ARBA00022842"/>
    </source>
</evidence>
<keyword evidence="5 11" id="KW-0963">Cytoplasm</keyword>
<reference evidence="17 18" key="1">
    <citation type="submission" date="2020-08" db="EMBL/GenBank/DDBJ databases">
        <title>The Agave Microbiome: Exploring the role of microbial communities in plant adaptations to desert environments.</title>
        <authorList>
            <person name="Partida-Martinez L.P."/>
        </authorList>
    </citation>
    <scope>NUCLEOTIDE SEQUENCE [LARGE SCALE GENOMIC DNA]</scope>
    <source>
        <strain evidence="17 18">AT2.18</strain>
    </source>
</reference>
<dbReference type="EC" id="4.2.1.11" evidence="3 11"/>
<evidence type="ECO:0000313" key="17">
    <source>
        <dbReference type="EMBL" id="MBB2991044.1"/>
    </source>
</evidence>
<dbReference type="PANTHER" id="PTHR11902:SF1">
    <property type="entry name" value="ENOLASE"/>
    <property type="match status" value="1"/>
</dbReference>
<comment type="pathway">
    <text evidence="1 11">Carbohydrate degradation; glycolysis; pyruvate from D-glyceraldehyde 3-phosphate: step 4/5.</text>
</comment>
<comment type="cofactor">
    <cofactor evidence="11">
        <name>Mg(2+)</name>
        <dbReference type="ChEBI" id="CHEBI:18420"/>
    </cofactor>
    <text evidence="11">Binds a second Mg(2+) ion via substrate during catalysis.</text>
</comment>